<sequence length="512" mass="56440">MAQITSSETHDVKAIHQDHSLHDEKTLDSSKSMDVGEVAERPLKPFTVWSAMSLGYSISNSGLGMVLIVGSTVFGAGPLFIYGTILITLITFCVAITLGELASAYPHAGGQYFWVAQLSTPRHRRFFSYMIAIISWAAVICIGASSCSAISTTVFALVGITRPDFVYKQWMGFLVFIVANWTATLMVLYERIIPAMSNTFLVISLVTITATFICLLAPSTEKASAGLVFGTEGYFNVSGWPNGVAFLIGISGVNWGFSCLDAATHLAEEIPQPQKNIPKALLWTVAMGFIVAFPINVAMFFKATDLENTVSIFYLLYTSYRQNSTPAIVLGSFMVLATWGALIGMHTWQSRIVWSLSRDKGFPFHSHMSRLAPAPFRTPLWAILWGSCWVTVCGFLYLGSTTAFNSFISAGIVLQYVSYATPAALLLIKGRQHFPKGPFWWPKFGPIANVVVIAWTLIITVFYSFPLFLPVHATDMNYLACVVVFAFLYAGAYWVLYAHKRYRIGDFGAVLE</sequence>
<feature type="transmembrane region" description="Helical" evidence="6">
    <location>
        <begin position="126"/>
        <end position="158"/>
    </location>
</feature>
<dbReference type="InterPro" id="IPR002293">
    <property type="entry name" value="AA/rel_permease1"/>
</dbReference>
<evidence type="ECO:0000256" key="3">
    <source>
        <dbReference type="ARBA" id="ARBA00022692"/>
    </source>
</evidence>
<gene>
    <name evidence="7" type="ORF">PV04_00143</name>
</gene>
<dbReference type="Pfam" id="PF13520">
    <property type="entry name" value="AA_permease_2"/>
    <property type="match status" value="1"/>
</dbReference>
<dbReference type="GO" id="GO:0016020">
    <property type="term" value="C:membrane"/>
    <property type="evidence" value="ECO:0007669"/>
    <property type="project" value="UniProtKB-SubCell"/>
</dbReference>
<evidence type="ECO:0000256" key="5">
    <source>
        <dbReference type="ARBA" id="ARBA00023136"/>
    </source>
</evidence>
<dbReference type="AlphaFoldDB" id="A0A0D2D365"/>
<dbReference type="PANTHER" id="PTHR45649:SF7">
    <property type="entry name" value="CHOLINE TRANSPORT PROTEIN"/>
    <property type="match status" value="1"/>
</dbReference>
<protein>
    <recommendedName>
        <fullName evidence="9">Amino acid permease/ SLC12A domain-containing protein</fullName>
    </recommendedName>
</protein>
<evidence type="ECO:0000256" key="2">
    <source>
        <dbReference type="ARBA" id="ARBA00022448"/>
    </source>
</evidence>
<reference evidence="7 8" key="1">
    <citation type="submission" date="2015-01" db="EMBL/GenBank/DDBJ databases">
        <title>The Genome Sequence of Capronia semiimmersa CBS27337.</title>
        <authorList>
            <consortium name="The Broad Institute Genomics Platform"/>
            <person name="Cuomo C."/>
            <person name="de Hoog S."/>
            <person name="Gorbushina A."/>
            <person name="Stielow B."/>
            <person name="Teixiera M."/>
            <person name="Abouelleil A."/>
            <person name="Chapman S.B."/>
            <person name="Priest M."/>
            <person name="Young S.K."/>
            <person name="Wortman J."/>
            <person name="Nusbaum C."/>
            <person name="Birren B."/>
        </authorList>
    </citation>
    <scope>NUCLEOTIDE SEQUENCE [LARGE SCALE GENOMIC DNA]</scope>
    <source>
        <strain evidence="7 8">CBS 27337</strain>
    </source>
</reference>
<keyword evidence="2" id="KW-0813">Transport</keyword>
<dbReference type="Proteomes" id="UP000054266">
    <property type="component" value="Unassembled WGS sequence"/>
</dbReference>
<feature type="transmembrane region" description="Helical" evidence="6">
    <location>
        <begin position="327"/>
        <end position="348"/>
    </location>
</feature>
<dbReference type="EMBL" id="KN846956">
    <property type="protein sequence ID" value="KIW71916.1"/>
    <property type="molecule type" value="Genomic_DNA"/>
</dbReference>
<feature type="transmembrane region" description="Helical" evidence="6">
    <location>
        <begin position="280"/>
        <end position="301"/>
    </location>
</feature>
<keyword evidence="8" id="KW-1185">Reference proteome</keyword>
<name>A0A0D2D365_9EURO</name>
<feature type="transmembrane region" description="Helical" evidence="6">
    <location>
        <begin position="54"/>
        <end position="74"/>
    </location>
</feature>
<evidence type="ECO:0008006" key="9">
    <source>
        <dbReference type="Google" id="ProtNLM"/>
    </source>
</evidence>
<proteinExistence type="predicted"/>
<feature type="transmembrane region" description="Helical" evidence="6">
    <location>
        <begin position="477"/>
        <end position="496"/>
    </location>
</feature>
<dbReference type="HOGENOM" id="CLU_004495_2_4_1"/>
<evidence type="ECO:0000256" key="1">
    <source>
        <dbReference type="ARBA" id="ARBA00004141"/>
    </source>
</evidence>
<keyword evidence="5 6" id="KW-0472">Membrane</keyword>
<dbReference type="PIRSF" id="PIRSF006060">
    <property type="entry name" value="AA_transporter"/>
    <property type="match status" value="1"/>
</dbReference>
<dbReference type="Gene3D" id="1.20.1740.10">
    <property type="entry name" value="Amino acid/polyamine transporter I"/>
    <property type="match status" value="1"/>
</dbReference>
<accession>A0A0D2D365</accession>
<feature type="transmembrane region" description="Helical" evidence="6">
    <location>
        <begin position="404"/>
        <end position="428"/>
    </location>
</feature>
<feature type="transmembrane region" description="Helical" evidence="6">
    <location>
        <begin position="80"/>
        <end position="105"/>
    </location>
</feature>
<keyword evidence="3 6" id="KW-0812">Transmembrane</keyword>
<feature type="transmembrane region" description="Helical" evidence="6">
    <location>
        <begin position="378"/>
        <end position="398"/>
    </location>
</feature>
<comment type="subcellular location">
    <subcellularLocation>
        <location evidence="1">Membrane</location>
        <topology evidence="1">Multi-pass membrane protein</topology>
    </subcellularLocation>
</comment>
<feature type="transmembrane region" description="Helical" evidence="6">
    <location>
        <begin position="170"/>
        <end position="188"/>
    </location>
</feature>
<feature type="transmembrane region" description="Helical" evidence="6">
    <location>
        <begin position="239"/>
        <end position="260"/>
    </location>
</feature>
<feature type="transmembrane region" description="Helical" evidence="6">
    <location>
        <begin position="440"/>
        <end position="465"/>
    </location>
</feature>
<dbReference type="STRING" id="5601.A0A0D2D365"/>
<organism evidence="7 8">
    <name type="scientific">Phialophora macrospora</name>
    <dbReference type="NCBI Taxonomy" id="1851006"/>
    <lineage>
        <taxon>Eukaryota</taxon>
        <taxon>Fungi</taxon>
        <taxon>Dikarya</taxon>
        <taxon>Ascomycota</taxon>
        <taxon>Pezizomycotina</taxon>
        <taxon>Eurotiomycetes</taxon>
        <taxon>Chaetothyriomycetidae</taxon>
        <taxon>Chaetothyriales</taxon>
        <taxon>Herpotrichiellaceae</taxon>
        <taxon>Phialophora</taxon>
    </lineage>
</organism>
<evidence type="ECO:0000256" key="4">
    <source>
        <dbReference type="ARBA" id="ARBA00022989"/>
    </source>
</evidence>
<feature type="transmembrane region" description="Helical" evidence="6">
    <location>
        <begin position="200"/>
        <end position="219"/>
    </location>
</feature>
<evidence type="ECO:0000256" key="6">
    <source>
        <dbReference type="SAM" id="Phobius"/>
    </source>
</evidence>
<evidence type="ECO:0000313" key="7">
    <source>
        <dbReference type="EMBL" id="KIW71916.1"/>
    </source>
</evidence>
<dbReference type="GO" id="GO:0022857">
    <property type="term" value="F:transmembrane transporter activity"/>
    <property type="evidence" value="ECO:0007669"/>
    <property type="project" value="InterPro"/>
</dbReference>
<keyword evidence="4 6" id="KW-1133">Transmembrane helix</keyword>
<evidence type="ECO:0000313" key="8">
    <source>
        <dbReference type="Proteomes" id="UP000054266"/>
    </source>
</evidence>
<dbReference type="PANTHER" id="PTHR45649">
    <property type="entry name" value="AMINO-ACID PERMEASE BAT1"/>
    <property type="match status" value="1"/>
</dbReference>